<sequence length="160" mass="17535">MAFLPNAAALIFVTLISLTHNSFSATDIHDLLPQYNLPKGILPTNIKSYSLSDTDGSFTVELSAHPCYVKFDGQTVYFDRIIKGKLSYGKVSGVSGIQANKFFIWVSVSGIDVNENNGMIDFHVGALSQELPAKDFETIKTCKSKGLEEDSTFSFLEALI</sequence>
<dbReference type="EMBL" id="JBJXBP010000001">
    <property type="protein sequence ID" value="KAL3850397.1"/>
    <property type="molecule type" value="Genomic_DNA"/>
</dbReference>
<dbReference type="Gene3D" id="2.30.240.10">
    <property type="entry name" value="At5g01610-like"/>
    <property type="match status" value="1"/>
</dbReference>
<dbReference type="InterPro" id="IPR007493">
    <property type="entry name" value="DUF538"/>
</dbReference>
<dbReference type="Proteomes" id="UP001634393">
    <property type="component" value="Unassembled WGS sequence"/>
</dbReference>
<feature type="chain" id="PRO_5044817629" evidence="1">
    <location>
        <begin position="25"/>
        <end position="160"/>
    </location>
</feature>
<organism evidence="2 3">
    <name type="scientific">Penstemon smallii</name>
    <dbReference type="NCBI Taxonomy" id="265156"/>
    <lineage>
        <taxon>Eukaryota</taxon>
        <taxon>Viridiplantae</taxon>
        <taxon>Streptophyta</taxon>
        <taxon>Embryophyta</taxon>
        <taxon>Tracheophyta</taxon>
        <taxon>Spermatophyta</taxon>
        <taxon>Magnoliopsida</taxon>
        <taxon>eudicotyledons</taxon>
        <taxon>Gunneridae</taxon>
        <taxon>Pentapetalae</taxon>
        <taxon>asterids</taxon>
        <taxon>lamiids</taxon>
        <taxon>Lamiales</taxon>
        <taxon>Plantaginaceae</taxon>
        <taxon>Cheloneae</taxon>
        <taxon>Penstemon</taxon>
    </lineage>
</organism>
<feature type="signal peptide" evidence="1">
    <location>
        <begin position="1"/>
        <end position="24"/>
    </location>
</feature>
<keyword evidence="1" id="KW-0732">Signal</keyword>
<reference evidence="2 3" key="1">
    <citation type="submission" date="2024-12" db="EMBL/GenBank/DDBJ databases">
        <title>The unique morphological basis and parallel evolutionary history of personate flowers in Penstemon.</title>
        <authorList>
            <person name="Depatie T.H."/>
            <person name="Wessinger C.A."/>
        </authorList>
    </citation>
    <scope>NUCLEOTIDE SEQUENCE [LARGE SCALE GENOMIC DNA]</scope>
    <source>
        <strain evidence="2">WTNN_2</strain>
        <tissue evidence="2">Leaf</tissue>
    </source>
</reference>
<evidence type="ECO:0000313" key="3">
    <source>
        <dbReference type="Proteomes" id="UP001634393"/>
    </source>
</evidence>
<gene>
    <name evidence="2" type="ORF">ACJIZ3_012279</name>
</gene>
<dbReference type="PANTHER" id="PTHR31676:SF96">
    <property type="entry name" value="EXPRESSED PROTEIN"/>
    <property type="match status" value="1"/>
</dbReference>
<dbReference type="PANTHER" id="PTHR31676">
    <property type="entry name" value="T31J12.3 PROTEIN-RELATED"/>
    <property type="match status" value="1"/>
</dbReference>
<protein>
    <submittedName>
        <fullName evidence="2">Uncharacterized protein</fullName>
    </submittedName>
</protein>
<comment type="caution">
    <text evidence="2">The sequence shown here is derived from an EMBL/GenBank/DDBJ whole genome shotgun (WGS) entry which is preliminary data.</text>
</comment>
<proteinExistence type="predicted"/>
<evidence type="ECO:0000256" key="1">
    <source>
        <dbReference type="SAM" id="SignalP"/>
    </source>
</evidence>
<name>A0ABD3ULK4_9LAMI</name>
<dbReference type="AlphaFoldDB" id="A0ABD3ULK4"/>
<evidence type="ECO:0000313" key="2">
    <source>
        <dbReference type="EMBL" id="KAL3850397.1"/>
    </source>
</evidence>
<dbReference type="Pfam" id="PF04398">
    <property type="entry name" value="DUF538"/>
    <property type="match status" value="1"/>
</dbReference>
<dbReference type="SUPFAM" id="SSF141562">
    <property type="entry name" value="At5g01610-like"/>
    <property type="match status" value="1"/>
</dbReference>
<dbReference type="InterPro" id="IPR036758">
    <property type="entry name" value="At5g01610-like"/>
</dbReference>
<accession>A0ABD3ULK4</accession>
<keyword evidence="3" id="KW-1185">Reference proteome</keyword>